<keyword evidence="3" id="KW-1185">Reference proteome</keyword>
<keyword evidence="1" id="KW-0812">Transmembrane</keyword>
<name>A0A409XRQ9_PSICY</name>
<dbReference type="OrthoDB" id="539213at2759"/>
<proteinExistence type="predicted"/>
<dbReference type="STRING" id="93625.A0A409XRQ9"/>
<dbReference type="AlphaFoldDB" id="A0A409XRQ9"/>
<keyword evidence="1" id="KW-0472">Membrane</keyword>
<dbReference type="Proteomes" id="UP000283269">
    <property type="component" value="Unassembled WGS sequence"/>
</dbReference>
<dbReference type="InParanoid" id="A0A409XRQ9"/>
<dbReference type="EMBL" id="NHYD01000776">
    <property type="protein sequence ID" value="PPQ93381.1"/>
    <property type="molecule type" value="Genomic_DNA"/>
</dbReference>
<accession>A0A409XRQ9</accession>
<reference evidence="2 3" key="1">
    <citation type="journal article" date="2018" name="Evol. Lett.">
        <title>Horizontal gene cluster transfer increased hallucinogenic mushroom diversity.</title>
        <authorList>
            <person name="Reynolds H.T."/>
            <person name="Vijayakumar V."/>
            <person name="Gluck-Thaler E."/>
            <person name="Korotkin H.B."/>
            <person name="Matheny P.B."/>
            <person name="Slot J.C."/>
        </authorList>
    </citation>
    <scope>NUCLEOTIDE SEQUENCE [LARGE SCALE GENOMIC DNA]</scope>
    <source>
        <strain evidence="2 3">2631</strain>
    </source>
</reference>
<evidence type="ECO:0000256" key="1">
    <source>
        <dbReference type="SAM" id="Phobius"/>
    </source>
</evidence>
<feature type="transmembrane region" description="Helical" evidence="1">
    <location>
        <begin position="65"/>
        <end position="87"/>
    </location>
</feature>
<comment type="caution">
    <text evidence="2">The sequence shown here is derived from an EMBL/GenBank/DDBJ whole genome shotgun (WGS) entry which is preliminary data.</text>
</comment>
<keyword evidence="1" id="KW-1133">Transmembrane helix</keyword>
<protein>
    <submittedName>
        <fullName evidence="2">Uncharacterized protein</fullName>
    </submittedName>
</protein>
<evidence type="ECO:0000313" key="2">
    <source>
        <dbReference type="EMBL" id="PPQ93381.1"/>
    </source>
</evidence>
<organism evidence="2 3">
    <name type="scientific">Psilocybe cyanescens</name>
    <dbReference type="NCBI Taxonomy" id="93625"/>
    <lineage>
        <taxon>Eukaryota</taxon>
        <taxon>Fungi</taxon>
        <taxon>Dikarya</taxon>
        <taxon>Basidiomycota</taxon>
        <taxon>Agaricomycotina</taxon>
        <taxon>Agaricomycetes</taxon>
        <taxon>Agaricomycetidae</taxon>
        <taxon>Agaricales</taxon>
        <taxon>Agaricineae</taxon>
        <taxon>Strophariaceae</taxon>
        <taxon>Psilocybe</taxon>
    </lineage>
</organism>
<sequence length="155" mass="17891">MLLTLADLCSRDKVSKRAIRKYYHSNAYPTSDVDLLLWGMTPDQAQSRSRRYTTLFEILCPGMPLAFALNIPFLFIVRNYFVVYLVITPYHSSARYPHQSVQIVLRVYQSPAEILSGIDIDALCCAYYGKRSSYSIVCAFIYRKSDNRVWRTLAP</sequence>
<gene>
    <name evidence="2" type="ORF">CVT25_007090</name>
</gene>
<evidence type="ECO:0000313" key="3">
    <source>
        <dbReference type="Proteomes" id="UP000283269"/>
    </source>
</evidence>